<evidence type="ECO:0000313" key="6">
    <source>
        <dbReference type="EMBL" id="SVA41815.1"/>
    </source>
</evidence>
<dbReference type="InterPro" id="IPR003382">
    <property type="entry name" value="Flavoprotein"/>
</dbReference>
<reference evidence="6" key="1">
    <citation type="submission" date="2018-05" db="EMBL/GenBank/DDBJ databases">
        <authorList>
            <person name="Lanie J.A."/>
            <person name="Ng W.-L."/>
            <person name="Kazmierczak K.M."/>
            <person name="Andrzejewski T.M."/>
            <person name="Davidsen T.M."/>
            <person name="Wayne K.J."/>
            <person name="Tettelin H."/>
            <person name="Glass J.I."/>
            <person name="Rusch D."/>
            <person name="Podicherti R."/>
            <person name="Tsui H.-C.T."/>
            <person name="Winkler M.E."/>
        </authorList>
    </citation>
    <scope>NUCLEOTIDE SEQUENCE</scope>
</reference>
<keyword evidence="4" id="KW-0808">Transferase</keyword>
<gene>
    <name evidence="6" type="ORF">METZ01_LOCUS94669</name>
</gene>
<evidence type="ECO:0000256" key="4">
    <source>
        <dbReference type="ARBA" id="ARBA00022679"/>
    </source>
</evidence>
<dbReference type="GO" id="GO:0004659">
    <property type="term" value="F:prenyltransferase activity"/>
    <property type="evidence" value="ECO:0007669"/>
    <property type="project" value="UniProtKB-KW"/>
</dbReference>
<dbReference type="Pfam" id="PF02441">
    <property type="entry name" value="Flavoprotein"/>
    <property type="match status" value="1"/>
</dbReference>
<protein>
    <recommendedName>
        <fullName evidence="5">Flavoprotein domain-containing protein</fullName>
    </recommendedName>
</protein>
<proteinExistence type="predicted"/>
<evidence type="ECO:0000256" key="3">
    <source>
        <dbReference type="ARBA" id="ARBA00022643"/>
    </source>
</evidence>
<accession>A0A381VNA4</accession>
<evidence type="ECO:0000256" key="2">
    <source>
        <dbReference type="ARBA" id="ARBA00022630"/>
    </source>
</evidence>
<keyword evidence="1" id="KW-0637">Prenyltransferase</keyword>
<evidence type="ECO:0000259" key="5">
    <source>
        <dbReference type="Pfam" id="PF02441"/>
    </source>
</evidence>
<dbReference type="SUPFAM" id="SSF52507">
    <property type="entry name" value="Homo-oligomeric flavin-containing Cys decarboxylases, HFCD"/>
    <property type="match status" value="1"/>
</dbReference>
<dbReference type="InterPro" id="IPR036551">
    <property type="entry name" value="Flavin_trans-like"/>
</dbReference>
<dbReference type="Gene3D" id="3.40.50.1950">
    <property type="entry name" value="Flavin prenyltransferase-like"/>
    <property type="match status" value="1"/>
</dbReference>
<dbReference type="NCBIfam" id="TIGR00421">
    <property type="entry name" value="ubiX_pad"/>
    <property type="match status" value="1"/>
</dbReference>
<sequence>MIIAITGASGSILASKTIDALLSRNIPTAVVASNPARIVWRQEMDESFGEAIERWSESQDFTNYAIGDIQSPIASGTYPTMGMAVVPSSMATVSAIANGISDNLARRAADVCLKERKPLIIVPRESPLNNVHLTNLAKVSSYGATVIPSDPPFYLPINTLEESAGFTSMRILLALGVITELPKEMQYKGKYN</sequence>
<evidence type="ECO:0000256" key="1">
    <source>
        <dbReference type="ARBA" id="ARBA00022602"/>
    </source>
</evidence>
<keyword evidence="2" id="KW-0285">Flavoprotein</keyword>
<dbReference type="InterPro" id="IPR004507">
    <property type="entry name" value="UbiX-like"/>
</dbReference>
<dbReference type="AlphaFoldDB" id="A0A381VNA4"/>
<dbReference type="EMBL" id="UINC01009321">
    <property type="protein sequence ID" value="SVA41815.1"/>
    <property type="molecule type" value="Genomic_DNA"/>
</dbReference>
<keyword evidence="3" id="KW-0288">FMN</keyword>
<organism evidence="6">
    <name type="scientific">marine metagenome</name>
    <dbReference type="NCBI Taxonomy" id="408172"/>
    <lineage>
        <taxon>unclassified sequences</taxon>
        <taxon>metagenomes</taxon>
        <taxon>ecological metagenomes</taxon>
    </lineage>
</organism>
<feature type="domain" description="Flavoprotein" evidence="5">
    <location>
        <begin position="2"/>
        <end position="166"/>
    </location>
</feature>
<name>A0A381VNA4_9ZZZZ</name>